<comment type="subcellular location">
    <subcellularLocation>
        <location evidence="1">Cell membrane</location>
        <topology evidence="1">Multi-pass membrane protein</topology>
    </subcellularLocation>
</comment>
<keyword evidence="2" id="KW-1003">Cell membrane</keyword>
<keyword evidence="6 8" id="KW-1133">Transmembrane helix</keyword>
<feature type="transmembrane region" description="Helical" evidence="8">
    <location>
        <begin position="102"/>
        <end position="124"/>
    </location>
</feature>
<dbReference type="GO" id="GO:0016763">
    <property type="term" value="F:pentosyltransferase activity"/>
    <property type="evidence" value="ECO:0007669"/>
    <property type="project" value="TreeGrafter"/>
</dbReference>
<dbReference type="RefSeq" id="WP_215240513.1">
    <property type="nucleotide sequence ID" value="NZ_CAJRAF010000002.1"/>
</dbReference>
<organism evidence="10 11">
    <name type="scientific">Dyadobacter helix</name>
    <dbReference type="NCBI Taxonomy" id="2822344"/>
    <lineage>
        <taxon>Bacteria</taxon>
        <taxon>Pseudomonadati</taxon>
        <taxon>Bacteroidota</taxon>
        <taxon>Cytophagia</taxon>
        <taxon>Cytophagales</taxon>
        <taxon>Spirosomataceae</taxon>
        <taxon>Dyadobacter</taxon>
    </lineage>
</organism>
<comment type="caution">
    <text evidence="10">The sequence shown here is derived from an EMBL/GenBank/DDBJ whole genome shotgun (WGS) entry which is preliminary data.</text>
</comment>
<feature type="transmembrane region" description="Helical" evidence="8">
    <location>
        <begin position="464"/>
        <end position="483"/>
    </location>
</feature>
<evidence type="ECO:0000259" key="9">
    <source>
        <dbReference type="Pfam" id="PF13231"/>
    </source>
</evidence>
<feature type="transmembrane region" description="Helical" evidence="8">
    <location>
        <begin position="433"/>
        <end position="452"/>
    </location>
</feature>
<accession>A0A916JDU4</accession>
<protein>
    <recommendedName>
        <fullName evidence="9">Glycosyltransferase RgtA/B/C/D-like domain-containing protein</fullName>
    </recommendedName>
</protein>
<keyword evidence="5 8" id="KW-0812">Transmembrane</keyword>
<reference evidence="10" key="1">
    <citation type="submission" date="2021-04" db="EMBL/GenBank/DDBJ databases">
        <authorList>
            <person name="Rodrigo-Torres L."/>
            <person name="Arahal R. D."/>
            <person name="Lucena T."/>
        </authorList>
    </citation>
    <scope>NUCLEOTIDE SEQUENCE</scope>
    <source>
        <strain evidence="10">CECT 9275</strain>
    </source>
</reference>
<evidence type="ECO:0000313" key="10">
    <source>
        <dbReference type="EMBL" id="CAG5007683.1"/>
    </source>
</evidence>
<dbReference type="Pfam" id="PF13231">
    <property type="entry name" value="PMT_2"/>
    <property type="match status" value="1"/>
</dbReference>
<feature type="transmembrane region" description="Helical" evidence="8">
    <location>
        <begin position="301"/>
        <end position="321"/>
    </location>
</feature>
<keyword evidence="11" id="KW-1185">Reference proteome</keyword>
<keyword evidence="7 8" id="KW-0472">Membrane</keyword>
<evidence type="ECO:0000313" key="11">
    <source>
        <dbReference type="Proteomes" id="UP000680038"/>
    </source>
</evidence>
<dbReference type="PANTHER" id="PTHR33908">
    <property type="entry name" value="MANNOSYLTRANSFERASE YKCB-RELATED"/>
    <property type="match status" value="1"/>
</dbReference>
<feature type="transmembrane region" description="Helical" evidence="8">
    <location>
        <begin position="259"/>
        <end position="289"/>
    </location>
</feature>
<dbReference type="PANTHER" id="PTHR33908:SF11">
    <property type="entry name" value="MEMBRANE PROTEIN"/>
    <property type="match status" value="1"/>
</dbReference>
<feature type="transmembrane region" description="Helical" evidence="8">
    <location>
        <begin position="489"/>
        <end position="508"/>
    </location>
</feature>
<evidence type="ECO:0000256" key="7">
    <source>
        <dbReference type="ARBA" id="ARBA00023136"/>
    </source>
</evidence>
<proteinExistence type="predicted"/>
<dbReference type="InterPro" id="IPR050297">
    <property type="entry name" value="LipidA_mod_glycosyltrf_83"/>
</dbReference>
<evidence type="ECO:0000256" key="2">
    <source>
        <dbReference type="ARBA" id="ARBA00022475"/>
    </source>
</evidence>
<dbReference type="Proteomes" id="UP000680038">
    <property type="component" value="Unassembled WGS sequence"/>
</dbReference>
<keyword evidence="3" id="KW-0328">Glycosyltransferase</keyword>
<feature type="transmembrane region" description="Helical" evidence="8">
    <location>
        <begin position="59"/>
        <end position="76"/>
    </location>
</feature>
<evidence type="ECO:0000256" key="1">
    <source>
        <dbReference type="ARBA" id="ARBA00004651"/>
    </source>
</evidence>
<feature type="transmembrane region" description="Helical" evidence="8">
    <location>
        <begin position="407"/>
        <end position="427"/>
    </location>
</feature>
<dbReference type="InterPro" id="IPR038731">
    <property type="entry name" value="RgtA/B/C-like"/>
</dbReference>
<keyword evidence="4" id="KW-0808">Transferase</keyword>
<evidence type="ECO:0000256" key="4">
    <source>
        <dbReference type="ARBA" id="ARBA00022679"/>
    </source>
</evidence>
<sequence length="655" mass="74869">MILLIPLAFWLSTINLYYSFEIKSLRKSVLAAITFLFFFIGTSTEVLSFSGLISSRGIAVAWALLNAGLLAWFLTLRRIGSVNFALFLSAALRAARQFFKTLGIYPSLILSTLMGATLVVALVAPPNNLDSLSYHLSRLGYWIQNGNVEHYASHIERSISFSPFSEYVHLHTFLLSDSERYFQILQWVCLAGILVQVSLLVELFSKSRRALGLALCYAATIPIVILESMTTQNDLVVSFFIVSTAHYVFAYVRQSDNKMLVWLVLAIALGIQTKGTFVFYVLPFGIYLFVMMVRNKSWLTLLRFGTGVVMVTLLLNLPFWYRTHQVYGSPLGTVSNGNKNHTDSPQKFISSTSKHIFLHLGFISPQNKYNNWLEGNLVSFHHWLGIPMQDTGAQSFKMNKLNFNEDFAQNFLAMWLILFSGLLLPFIRKSWNFLLYYALVILGFLVFCFFIGYQHYGSRLHMPFFLLAAPAIGLIYGSSVILIQRILLTVLWLQAMPFALLSVTHPLLSTKWFFEEVFPSVNKSLHLSINTDNIYNLKQESILFASAGEIMWRDEWAQMQSLTRFIDSIHARNIGFDFTEASYDYAFQYSLRRPGRHFEHVLVENPSRSLEKQSFIPDCIISEKTKQPYLTCRGNAYHLGWLEGNRAVYVRVKPL</sequence>
<evidence type="ECO:0000256" key="6">
    <source>
        <dbReference type="ARBA" id="ARBA00022989"/>
    </source>
</evidence>
<dbReference type="EMBL" id="CAJRAF010000002">
    <property type="protein sequence ID" value="CAG5007683.1"/>
    <property type="molecule type" value="Genomic_DNA"/>
</dbReference>
<dbReference type="GO" id="GO:0005886">
    <property type="term" value="C:plasma membrane"/>
    <property type="evidence" value="ECO:0007669"/>
    <property type="project" value="UniProtKB-SubCell"/>
</dbReference>
<evidence type="ECO:0000256" key="8">
    <source>
        <dbReference type="SAM" id="Phobius"/>
    </source>
</evidence>
<dbReference type="GO" id="GO:0009103">
    <property type="term" value="P:lipopolysaccharide biosynthetic process"/>
    <property type="evidence" value="ECO:0007669"/>
    <property type="project" value="UniProtKB-ARBA"/>
</dbReference>
<evidence type="ECO:0000256" key="5">
    <source>
        <dbReference type="ARBA" id="ARBA00022692"/>
    </source>
</evidence>
<name>A0A916JDU4_9BACT</name>
<evidence type="ECO:0000256" key="3">
    <source>
        <dbReference type="ARBA" id="ARBA00022676"/>
    </source>
</evidence>
<feature type="domain" description="Glycosyltransferase RgtA/B/C/D-like" evidence="9">
    <location>
        <begin position="171"/>
        <end position="320"/>
    </location>
</feature>
<gene>
    <name evidence="10" type="ORF">DYBT9275_04103</name>
</gene>
<dbReference type="AlphaFoldDB" id="A0A916JDU4"/>
<feature type="transmembrane region" description="Helical" evidence="8">
    <location>
        <begin position="29"/>
        <end position="53"/>
    </location>
</feature>
<feature type="transmembrane region" description="Helical" evidence="8">
    <location>
        <begin position="211"/>
        <end position="229"/>
    </location>
</feature>
<feature type="transmembrane region" description="Helical" evidence="8">
    <location>
        <begin position="184"/>
        <end position="204"/>
    </location>
</feature>